<name>A0A4Y2BNB8_ARAVE</name>
<dbReference type="AlphaFoldDB" id="A0A4Y2BNB8"/>
<proteinExistence type="predicted"/>
<comment type="caution">
    <text evidence="1">The sequence shown here is derived from an EMBL/GenBank/DDBJ whole genome shotgun (WGS) entry which is preliminary data.</text>
</comment>
<protein>
    <submittedName>
        <fullName evidence="1">Uncharacterized protein</fullName>
    </submittedName>
</protein>
<sequence length="93" mass="10677">MYWAAGLTVYPVTIFSPYRIDPHREVHSCVYLCPSGVICCRMKKFGGFDCGLKDAIKAETFSPAFWLVVNFLLLVDLRLLDLEEWVGEMNVRN</sequence>
<reference evidence="1 2" key="1">
    <citation type="journal article" date="2019" name="Sci. Rep.">
        <title>Orb-weaving spider Araneus ventricosus genome elucidates the spidroin gene catalogue.</title>
        <authorList>
            <person name="Kono N."/>
            <person name="Nakamura H."/>
            <person name="Ohtoshi R."/>
            <person name="Moran D.A.P."/>
            <person name="Shinohara A."/>
            <person name="Yoshida Y."/>
            <person name="Fujiwara M."/>
            <person name="Mori M."/>
            <person name="Tomita M."/>
            <person name="Arakawa K."/>
        </authorList>
    </citation>
    <scope>NUCLEOTIDE SEQUENCE [LARGE SCALE GENOMIC DNA]</scope>
</reference>
<dbReference type="EMBL" id="BGPR01000088">
    <property type="protein sequence ID" value="GBL92684.1"/>
    <property type="molecule type" value="Genomic_DNA"/>
</dbReference>
<keyword evidence="2" id="KW-1185">Reference proteome</keyword>
<evidence type="ECO:0000313" key="1">
    <source>
        <dbReference type="EMBL" id="GBL92684.1"/>
    </source>
</evidence>
<gene>
    <name evidence="1" type="ORF">AVEN_119083_1</name>
</gene>
<accession>A0A4Y2BNB8</accession>
<dbReference type="Proteomes" id="UP000499080">
    <property type="component" value="Unassembled WGS sequence"/>
</dbReference>
<organism evidence="1 2">
    <name type="scientific">Araneus ventricosus</name>
    <name type="common">Orbweaver spider</name>
    <name type="synonym">Epeira ventricosa</name>
    <dbReference type="NCBI Taxonomy" id="182803"/>
    <lineage>
        <taxon>Eukaryota</taxon>
        <taxon>Metazoa</taxon>
        <taxon>Ecdysozoa</taxon>
        <taxon>Arthropoda</taxon>
        <taxon>Chelicerata</taxon>
        <taxon>Arachnida</taxon>
        <taxon>Araneae</taxon>
        <taxon>Araneomorphae</taxon>
        <taxon>Entelegynae</taxon>
        <taxon>Araneoidea</taxon>
        <taxon>Araneidae</taxon>
        <taxon>Araneus</taxon>
    </lineage>
</organism>
<evidence type="ECO:0000313" key="2">
    <source>
        <dbReference type="Proteomes" id="UP000499080"/>
    </source>
</evidence>